<evidence type="ECO:0000256" key="1">
    <source>
        <dbReference type="SAM" id="MobiDB-lite"/>
    </source>
</evidence>
<evidence type="ECO:0000313" key="2">
    <source>
        <dbReference type="EMBL" id="EFO61524.1"/>
    </source>
</evidence>
<proteinExistence type="predicted"/>
<sequence length="778" mass="86547">MQLRLTRGPPNLHTQCASNLLLDPVQNTDDLLLFYRLNPSYSLIFFAPRYHGLARRSHLSLQHTMHDDKSNIALCTFVSQLSTMPSAMHLQCMFTYGIASLLRRIHFNILSTLVFKDDTYVFYHKSHPKSINFIASSLSQGGSLPLKKMNNDSCLPHIKLWPPTPLLQRNSSYAFPRSFDDSCIHMCLAPQPRYTITDLQSFIQYGSKVVPRCTHSWKQIIKFPPTTDVTKQGPAATSTIEWKTYNLLGQKTPNVKGHNSLSRLGATFDSPYLLTKCSRDVIRRSWSKLKTSPPKTSRATSGMDNSSLNKHLKDEPIHSEVLLLKELDPPLTNNSPILTQITERFASTLNSTSLFDDQSLVGSSCEHEQNELLSKFVYQKREGLPPSQNIEQQDINEFQLSTNQNNMTGSSDGNGRLILSPKVSGDVCSDEQFVLQGLTTTIALDQSCQLDHSLSSTHQESHTTPLVTSDENHQFPNDMDIYDLDVVSGSTEVAPVAFVTPLKVANNEDAKDKSSTQYLHAFQIQLETDPVKVQEDQHAIRFNTRTSQIVDHSNVDHCPTVTTSSILVETPLNGISMIKKKEYTVVGDRSARSFNRGAISTVPHDNLTLTYTLANSSSSNKTSAGIFDRKRLKLNARHTGIHRNFFPSGPTSLTSSCVNSEGLTCVSLGGSGHTYLMSMLLLQHSRRSANKNRTTYVGSTLLAPSSSRAETGWRPITTIANEGKSDGHNNNLKNKVTSQTIPEKRVRCKHLDEPIASRGKGSTGCKTILSLEMLLPQK</sequence>
<organism evidence="2 3">
    <name type="scientific">Giardia intestinalis (strain P15)</name>
    <name type="common">Giardia lamblia</name>
    <dbReference type="NCBI Taxonomy" id="658858"/>
    <lineage>
        <taxon>Eukaryota</taxon>
        <taxon>Metamonada</taxon>
        <taxon>Diplomonadida</taxon>
        <taxon>Hexamitidae</taxon>
        <taxon>Giardiinae</taxon>
        <taxon>Giardia</taxon>
    </lineage>
</organism>
<dbReference type="Proteomes" id="UP000008974">
    <property type="component" value="Unassembled WGS sequence"/>
</dbReference>
<dbReference type="AlphaFoldDB" id="E1F7P1"/>
<dbReference type="VEuPathDB" id="GiardiaDB:GLP15_4609"/>
<comment type="caution">
    <text evidence="2">The sequence shown here is derived from an EMBL/GenBank/DDBJ whole genome shotgun (WGS) entry which is preliminary data.</text>
</comment>
<accession>E1F7P1</accession>
<dbReference type="OrthoDB" id="10258366at2759"/>
<feature type="region of interest" description="Disordered" evidence="1">
    <location>
        <begin position="288"/>
        <end position="308"/>
    </location>
</feature>
<dbReference type="OMA" id="PNDMDIY"/>
<protein>
    <submittedName>
        <fullName evidence="2">Uncharacterized protein</fullName>
    </submittedName>
</protein>
<evidence type="ECO:0000313" key="3">
    <source>
        <dbReference type="Proteomes" id="UP000008974"/>
    </source>
</evidence>
<dbReference type="EMBL" id="ACVC01000224">
    <property type="protein sequence ID" value="EFO61524.1"/>
    <property type="molecule type" value="Genomic_DNA"/>
</dbReference>
<name>E1F7P1_GIAIA</name>
<reference evidence="2 3" key="1">
    <citation type="journal article" date="2010" name="BMC Genomics">
        <title>Genome analysis and comparative genomics of a Giardia intestinalis assemblage E isolate.</title>
        <authorList>
            <person name="Jerlstrom-Hultqvist J."/>
            <person name="Franzen O."/>
            <person name="Ankarklev J."/>
            <person name="Xu F."/>
            <person name="Nohynkova E."/>
            <person name="Andersson J.O."/>
            <person name="Svard S.G."/>
            <person name="Andersson B."/>
        </authorList>
    </citation>
    <scope>NUCLEOTIDE SEQUENCE [LARGE SCALE GENOMIC DNA]</scope>
    <source>
        <strain evidence="2 3">P15</strain>
    </source>
</reference>
<gene>
    <name evidence="2" type="ORF">GLP15_4609</name>
</gene>